<dbReference type="GO" id="GO:0003677">
    <property type="term" value="F:DNA binding"/>
    <property type="evidence" value="ECO:0007669"/>
    <property type="project" value="UniProtKB-KW"/>
</dbReference>
<comment type="similarity">
    <text evidence="1">Belongs to the LysR transcriptional regulatory family.</text>
</comment>
<dbReference type="AlphaFoldDB" id="S3NIU5"/>
<keyword evidence="3" id="KW-0238">DNA-binding</keyword>
<evidence type="ECO:0000313" key="8">
    <source>
        <dbReference type="Proteomes" id="UP000014568"/>
    </source>
</evidence>
<dbReference type="STRING" id="632955.GCA_000829675_00944"/>
<dbReference type="RefSeq" id="WP_016655368.1">
    <property type="nucleotide sequence ID" value="NZ_KE340352.1"/>
</dbReference>
<evidence type="ECO:0000256" key="4">
    <source>
        <dbReference type="ARBA" id="ARBA00023163"/>
    </source>
</evidence>
<evidence type="ECO:0000256" key="1">
    <source>
        <dbReference type="ARBA" id="ARBA00009437"/>
    </source>
</evidence>
<protein>
    <recommendedName>
        <fullName evidence="5">HTH lysR-type domain-containing protein</fullName>
    </recommendedName>
</protein>
<reference evidence="7 8" key="1">
    <citation type="submission" date="2013-06" db="EMBL/GenBank/DDBJ databases">
        <title>The Genome Sequence of Acinetobacter rudis CIP 110305.</title>
        <authorList>
            <consortium name="The Broad Institute Genome Sequencing Platform"/>
            <consortium name="The Broad Institute Genome Sequencing Center for Infectious Disease"/>
            <person name="Cerqueira G."/>
            <person name="Feldgarden M."/>
            <person name="Courvalin P."/>
            <person name="Perichon B."/>
            <person name="Grillot-Courvalin C."/>
            <person name="Clermont D."/>
            <person name="Rocha E."/>
            <person name="Yoon E.-J."/>
            <person name="Nemec A."/>
            <person name="Young S.K."/>
            <person name="Zeng Q."/>
            <person name="Gargeya S."/>
            <person name="Fitzgerald M."/>
            <person name="Abouelleil A."/>
            <person name="Alvarado L."/>
            <person name="Berlin A.M."/>
            <person name="Chapman S.B."/>
            <person name="Dewar J."/>
            <person name="Goldberg J."/>
            <person name="Griggs A."/>
            <person name="Gujja S."/>
            <person name="Hansen M."/>
            <person name="Howarth C."/>
            <person name="Imamovic A."/>
            <person name="Larimer J."/>
            <person name="McCowan C."/>
            <person name="Murphy C."/>
            <person name="Pearson M."/>
            <person name="Priest M."/>
            <person name="Roberts A."/>
            <person name="Saif S."/>
            <person name="Shea T."/>
            <person name="Sykes S."/>
            <person name="Wortman J."/>
            <person name="Nusbaum C."/>
            <person name="Birren B."/>
        </authorList>
    </citation>
    <scope>NUCLEOTIDE SEQUENCE [LARGE SCALE GENOMIC DNA]</scope>
    <source>
        <strain evidence="7 8">CIP 110305</strain>
    </source>
</reference>
<dbReference type="PRINTS" id="PR00039">
    <property type="entry name" value="HTHLYSR"/>
</dbReference>
<dbReference type="PROSITE" id="PS50931">
    <property type="entry name" value="HTH_LYSR"/>
    <property type="match status" value="1"/>
</dbReference>
<dbReference type="InterPro" id="IPR000847">
    <property type="entry name" value="LysR_HTH_N"/>
</dbReference>
<dbReference type="InterPro" id="IPR036388">
    <property type="entry name" value="WH-like_DNA-bd_sf"/>
</dbReference>
<dbReference type="InterPro" id="IPR005119">
    <property type="entry name" value="LysR_subst-bd"/>
</dbReference>
<keyword evidence="2" id="KW-0805">Transcription regulation</keyword>
<dbReference type="Gene3D" id="3.40.190.10">
    <property type="entry name" value="Periplasmic binding protein-like II"/>
    <property type="match status" value="2"/>
</dbReference>
<dbReference type="SUPFAM" id="SSF53850">
    <property type="entry name" value="Periplasmic binding protein-like II"/>
    <property type="match status" value="1"/>
</dbReference>
<gene>
    <name evidence="7" type="ORF">F945_00946</name>
    <name evidence="6" type="ORF">F945_02674</name>
</gene>
<dbReference type="SUPFAM" id="SSF46785">
    <property type="entry name" value="Winged helix' DNA-binding domain"/>
    <property type="match status" value="1"/>
</dbReference>
<evidence type="ECO:0000256" key="3">
    <source>
        <dbReference type="ARBA" id="ARBA00023125"/>
    </source>
</evidence>
<evidence type="ECO:0000259" key="5">
    <source>
        <dbReference type="PROSITE" id="PS50931"/>
    </source>
</evidence>
<dbReference type="FunFam" id="1.10.10.10:FF:000001">
    <property type="entry name" value="LysR family transcriptional regulator"/>
    <property type="match status" value="1"/>
</dbReference>
<dbReference type="Pfam" id="PF00126">
    <property type="entry name" value="HTH_1"/>
    <property type="match status" value="1"/>
</dbReference>
<dbReference type="EMBL" id="ATGI01000034">
    <property type="protein sequence ID" value="EPF70912.1"/>
    <property type="molecule type" value="Genomic_DNA"/>
</dbReference>
<dbReference type="PATRIC" id="fig|421052.3.peg.2610"/>
<dbReference type="GO" id="GO:0003700">
    <property type="term" value="F:DNA-binding transcription factor activity"/>
    <property type="evidence" value="ECO:0007669"/>
    <property type="project" value="InterPro"/>
</dbReference>
<name>S3NIU5_9GAMM</name>
<dbReference type="PANTHER" id="PTHR30537:SF5">
    <property type="entry name" value="HTH-TYPE TRANSCRIPTIONAL ACTIVATOR TTDR-RELATED"/>
    <property type="match status" value="1"/>
</dbReference>
<evidence type="ECO:0000313" key="6">
    <source>
        <dbReference type="EMBL" id="EPF70912.1"/>
    </source>
</evidence>
<organism evidence="7 8">
    <name type="scientific">Acinetobacter rudis CIP 110305</name>
    <dbReference type="NCBI Taxonomy" id="421052"/>
    <lineage>
        <taxon>Bacteria</taxon>
        <taxon>Pseudomonadati</taxon>
        <taxon>Pseudomonadota</taxon>
        <taxon>Gammaproteobacteria</taxon>
        <taxon>Moraxellales</taxon>
        <taxon>Moraxellaceae</taxon>
        <taxon>Acinetobacter</taxon>
    </lineage>
</organism>
<dbReference type="InterPro" id="IPR036390">
    <property type="entry name" value="WH_DNA-bd_sf"/>
</dbReference>
<dbReference type="PANTHER" id="PTHR30537">
    <property type="entry name" value="HTH-TYPE TRANSCRIPTIONAL REGULATOR"/>
    <property type="match status" value="1"/>
</dbReference>
<dbReference type="OrthoDB" id="5526340at2"/>
<dbReference type="HOGENOM" id="CLU_039613_37_0_6"/>
<dbReference type="Proteomes" id="UP000014568">
    <property type="component" value="Unassembled WGS sequence"/>
</dbReference>
<evidence type="ECO:0000256" key="2">
    <source>
        <dbReference type="ARBA" id="ARBA00023015"/>
    </source>
</evidence>
<dbReference type="CDD" id="cd08432">
    <property type="entry name" value="PBP2_GcdR_TrpI_HvrB_AmpR_like"/>
    <property type="match status" value="1"/>
</dbReference>
<feature type="domain" description="HTH lysR-type" evidence="5">
    <location>
        <begin position="6"/>
        <end position="63"/>
    </location>
</feature>
<dbReference type="Pfam" id="PF03466">
    <property type="entry name" value="LysR_substrate"/>
    <property type="match status" value="1"/>
</dbReference>
<keyword evidence="4" id="KW-0804">Transcription</keyword>
<sequence length="311" mass="35477">MRLEHINFEALKTFEVAAQTLSFTQAAQQLNITQSAVSQQIRLLEQRLEFPLFLRQNRSLQLTERGQILFESVSRSFSDINQTLKRLQSRHNELHINCLPSLALQWLMPRLSDFHLSQPSIVVKLKAEFQNLDSQLMQNQQIDLGIRFDPNEVSDDFSEVLLDEYLIAVATPTYLAKHPDFAQGKSLAGITLLHDAMPWIGAPAYIEWQTWLKQIKPEWLIQLDGIEFNLSSLAISAALNHQGVAMGRSALIYDELVSGRLINVFGTAVPSTASYKLLYPSGNNPDVEIFTQWLKQQAKVFKKQRKINLMN</sequence>
<dbReference type="InterPro" id="IPR058163">
    <property type="entry name" value="LysR-type_TF_proteobact-type"/>
</dbReference>
<keyword evidence="8" id="KW-1185">Reference proteome</keyword>
<proteinExistence type="inferred from homology"/>
<comment type="caution">
    <text evidence="7">The sequence shown here is derived from an EMBL/GenBank/DDBJ whole genome shotgun (WGS) entry which is preliminary data.</text>
</comment>
<dbReference type="Gene3D" id="1.10.10.10">
    <property type="entry name" value="Winged helix-like DNA-binding domain superfamily/Winged helix DNA-binding domain"/>
    <property type="match status" value="1"/>
</dbReference>
<dbReference type="eggNOG" id="COG0583">
    <property type="taxonomic scope" value="Bacteria"/>
</dbReference>
<accession>S3NIU5</accession>
<dbReference type="EMBL" id="ATGI01000007">
    <property type="protein sequence ID" value="EPF79582.1"/>
    <property type="molecule type" value="Genomic_DNA"/>
</dbReference>
<evidence type="ECO:0000313" key="7">
    <source>
        <dbReference type="EMBL" id="EPF79582.1"/>
    </source>
</evidence>